<protein>
    <submittedName>
        <fullName evidence="1">Uncharacterized protein</fullName>
    </submittedName>
</protein>
<organism evidence="1 2">
    <name type="scientific">Pistacia atlantica</name>
    <dbReference type="NCBI Taxonomy" id="434234"/>
    <lineage>
        <taxon>Eukaryota</taxon>
        <taxon>Viridiplantae</taxon>
        <taxon>Streptophyta</taxon>
        <taxon>Embryophyta</taxon>
        <taxon>Tracheophyta</taxon>
        <taxon>Spermatophyta</taxon>
        <taxon>Magnoliopsida</taxon>
        <taxon>eudicotyledons</taxon>
        <taxon>Gunneridae</taxon>
        <taxon>Pentapetalae</taxon>
        <taxon>rosids</taxon>
        <taxon>malvids</taxon>
        <taxon>Sapindales</taxon>
        <taxon>Anacardiaceae</taxon>
        <taxon>Pistacia</taxon>
    </lineage>
</organism>
<gene>
    <name evidence="1" type="ORF">Patl1_29983</name>
</gene>
<evidence type="ECO:0000313" key="1">
    <source>
        <dbReference type="EMBL" id="KAJ0084951.1"/>
    </source>
</evidence>
<sequence length="316" mass="34696">MSSIGGSGVLGGGASTSSWVSTTSVSASGKRIQREMAELNLDPPPDCSAGPKSDNLYNWVSTIIGPTELPANLLFLLTSGEDGDKTPLGYVVLKIRPRDYVSTTKCCESVGRSRDRRVAHVSYLEECSSVTIKLPFLLLIGGKDGDKLVETNSGWLGCLKITCEGGSAKKVLKYKVLVKRSAICLSFSIQSSLLWELRKFANCVLFRSELRTPYQGGIFFLDIIFPSDYPFKPPKVVFKTRIFHCNVDSAGNVSLDILKDSWSPALTITKVLLAIRSMFTNPDPYNPIVPGIAHLYLAERAKHDQLAAEWTHRFAK</sequence>
<keyword evidence="2" id="KW-1185">Reference proteome</keyword>
<proteinExistence type="predicted"/>
<evidence type="ECO:0000313" key="2">
    <source>
        <dbReference type="Proteomes" id="UP001164250"/>
    </source>
</evidence>
<name>A0ACC1AEV6_9ROSI</name>
<dbReference type="Proteomes" id="UP001164250">
    <property type="component" value="Chromosome 11"/>
</dbReference>
<comment type="caution">
    <text evidence="1">The sequence shown here is derived from an EMBL/GenBank/DDBJ whole genome shotgun (WGS) entry which is preliminary data.</text>
</comment>
<accession>A0ACC1AEV6</accession>
<reference evidence="2" key="1">
    <citation type="journal article" date="2023" name="G3 (Bethesda)">
        <title>Genome assembly and association tests identify interacting loci associated with vigor, precocity, and sex in interspecific pistachio rootstocks.</title>
        <authorList>
            <person name="Palmer W."/>
            <person name="Jacygrad E."/>
            <person name="Sagayaradj S."/>
            <person name="Cavanaugh K."/>
            <person name="Han R."/>
            <person name="Bertier L."/>
            <person name="Beede B."/>
            <person name="Kafkas S."/>
            <person name="Golino D."/>
            <person name="Preece J."/>
            <person name="Michelmore R."/>
        </authorList>
    </citation>
    <scope>NUCLEOTIDE SEQUENCE [LARGE SCALE GENOMIC DNA]</scope>
</reference>
<dbReference type="EMBL" id="CM047907">
    <property type="protein sequence ID" value="KAJ0084951.1"/>
    <property type="molecule type" value="Genomic_DNA"/>
</dbReference>